<feature type="transmembrane region" description="Helical" evidence="6">
    <location>
        <begin position="423"/>
        <end position="444"/>
    </location>
</feature>
<proteinExistence type="inferred from homology"/>
<dbReference type="Proteomes" id="UP000658793">
    <property type="component" value="Unassembled WGS sequence"/>
</dbReference>
<keyword evidence="4 6" id="KW-1133">Transmembrane helix</keyword>
<dbReference type="InterPro" id="IPR001204">
    <property type="entry name" value="Phos_transporter"/>
</dbReference>
<keyword evidence="5 6" id="KW-0472">Membrane</keyword>
<keyword evidence="3 6" id="KW-0812">Transmembrane</keyword>
<feature type="transmembrane region" description="Helical" evidence="6">
    <location>
        <begin position="195"/>
        <end position="216"/>
    </location>
</feature>
<sequence length="448" mass="48321">MTLLITIIVLALVFDYINGFHDAANAIATVVATKVLTPVQAVVWAAFFNFLAYWVFGLGVANTVAKTADASQINLTVILAGVIAAIVWNLITWWQGIPSSSSHTLIGGFAGAAIAHAIAIHGFSDYTIIEDGVEHTKHWYDIVSWYKAGKDGGMPSGVVIIIAFIVLAPLLGVLASYFLSIWLLNASRKKIGPKLFTVALMIATIWFVNGELVSFADIEKPRFESHFWSVVFESHNIKWFLVAFIILSISAFALVFSSLNLHKSEAVLKKMQLLSSAAFSLGHGGNDSQKVMGIIAAAVAVYIKTSGVDIVTLPDWLQVVLPDDDKGIKGTMPEWIPLACYTAIAVGTLSGGWKIVKTMGSKITKVTSFEGVAAETAGALTLYFTEHFKVPVSTTHTITGSIIGVGLTKRVSAVRWGVTVSLLWAWVLTIPVSALLAAICYYILNIFL</sequence>
<organism evidence="7 8">
    <name type="scientific">Flavobacterium palustre</name>
    <dbReference type="NCBI Taxonomy" id="1476463"/>
    <lineage>
        <taxon>Bacteria</taxon>
        <taxon>Pseudomonadati</taxon>
        <taxon>Bacteroidota</taxon>
        <taxon>Flavobacteriia</taxon>
        <taxon>Flavobacteriales</taxon>
        <taxon>Flavobacteriaceae</taxon>
        <taxon>Flavobacterium</taxon>
    </lineage>
</organism>
<accession>A0ABQ1HD41</accession>
<name>A0ABQ1HD41_9FLAO</name>
<dbReference type="Pfam" id="PF01384">
    <property type="entry name" value="PHO4"/>
    <property type="match status" value="1"/>
</dbReference>
<dbReference type="EMBL" id="BMGA01000002">
    <property type="protein sequence ID" value="GGA71894.1"/>
    <property type="molecule type" value="Genomic_DNA"/>
</dbReference>
<dbReference type="RefSeq" id="WP_188493207.1">
    <property type="nucleotide sequence ID" value="NZ_BMGA01000002.1"/>
</dbReference>
<comment type="caution">
    <text evidence="7">The sequence shown here is derived from an EMBL/GenBank/DDBJ whole genome shotgun (WGS) entry which is preliminary data.</text>
</comment>
<evidence type="ECO:0000256" key="6">
    <source>
        <dbReference type="RuleBase" id="RU363058"/>
    </source>
</evidence>
<feature type="transmembrane region" description="Helical" evidence="6">
    <location>
        <begin position="335"/>
        <end position="356"/>
    </location>
</feature>
<protein>
    <recommendedName>
        <fullName evidence="6">Phosphate transporter</fullName>
    </recommendedName>
</protein>
<evidence type="ECO:0000313" key="8">
    <source>
        <dbReference type="Proteomes" id="UP000658793"/>
    </source>
</evidence>
<feature type="transmembrane region" description="Helical" evidence="6">
    <location>
        <begin position="73"/>
        <end position="94"/>
    </location>
</feature>
<feature type="transmembrane region" description="Helical" evidence="6">
    <location>
        <begin position="158"/>
        <end position="183"/>
    </location>
</feature>
<comment type="subcellular location">
    <subcellularLocation>
        <location evidence="1 6">Membrane</location>
        <topology evidence="1 6">Multi-pass membrane protein</topology>
    </subcellularLocation>
</comment>
<gene>
    <name evidence="7" type="ORF">GCM10008015_10730</name>
</gene>
<keyword evidence="6" id="KW-0592">Phosphate transport</keyword>
<comment type="similarity">
    <text evidence="6">Belongs to the inorganic phosphate transporter (PiT) (TC 2.A.20) family.</text>
</comment>
<dbReference type="PANTHER" id="PTHR11101:SF80">
    <property type="entry name" value="PHOSPHATE TRANSPORTER"/>
    <property type="match status" value="1"/>
</dbReference>
<evidence type="ECO:0000256" key="4">
    <source>
        <dbReference type="ARBA" id="ARBA00022989"/>
    </source>
</evidence>
<evidence type="ECO:0000256" key="1">
    <source>
        <dbReference type="ARBA" id="ARBA00004141"/>
    </source>
</evidence>
<evidence type="ECO:0000256" key="3">
    <source>
        <dbReference type="ARBA" id="ARBA00022692"/>
    </source>
</evidence>
<reference evidence="8" key="1">
    <citation type="journal article" date="2019" name="Int. J. Syst. Evol. Microbiol.">
        <title>The Global Catalogue of Microorganisms (GCM) 10K type strain sequencing project: providing services to taxonomists for standard genome sequencing and annotation.</title>
        <authorList>
            <consortium name="The Broad Institute Genomics Platform"/>
            <consortium name="The Broad Institute Genome Sequencing Center for Infectious Disease"/>
            <person name="Wu L."/>
            <person name="Ma J."/>
        </authorList>
    </citation>
    <scope>NUCLEOTIDE SEQUENCE [LARGE SCALE GENOMIC DNA]</scope>
    <source>
        <strain evidence="8">CGMCC 1.12811</strain>
    </source>
</reference>
<evidence type="ECO:0000313" key="7">
    <source>
        <dbReference type="EMBL" id="GGA71894.1"/>
    </source>
</evidence>
<keyword evidence="2 6" id="KW-0813">Transport</keyword>
<dbReference type="PANTHER" id="PTHR11101">
    <property type="entry name" value="PHOSPHATE TRANSPORTER"/>
    <property type="match status" value="1"/>
</dbReference>
<keyword evidence="8" id="KW-1185">Reference proteome</keyword>
<evidence type="ECO:0000256" key="2">
    <source>
        <dbReference type="ARBA" id="ARBA00022448"/>
    </source>
</evidence>
<feature type="transmembrane region" description="Helical" evidence="6">
    <location>
        <begin position="236"/>
        <end position="261"/>
    </location>
</feature>
<feature type="transmembrane region" description="Helical" evidence="6">
    <location>
        <begin position="42"/>
        <end position="61"/>
    </location>
</feature>
<evidence type="ECO:0000256" key="5">
    <source>
        <dbReference type="ARBA" id="ARBA00023136"/>
    </source>
</evidence>